<dbReference type="InterPro" id="IPR016024">
    <property type="entry name" value="ARM-type_fold"/>
</dbReference>
<dbReference type="Pfam" id="PF25766">
    <property type="entry name" value="TPR_RPAP1"/>
    <property type="match status" value="1"/>
</dbReference>
<keyword evidence="3" id="KW-0804">Transcription</keyword>
<accession>A0A0C9MQS8</accession>
<dbReference type="GO" id="GO:0006366">
    <property type="term" value="P:transcription by RNA polymerase II"/>
    <property type="evidence" value="ECO:0007669"/>
    <property type="project" value="InterPro"/>
</dbReference>
<evidence type="ECO:0000259" key="7">
    <source>
        <dbReference type="Pfam" id="PF08621"/>
    </source>
</evidence>
<feature type="region of interest" description="Disordered" evidence="5">
    <location>
        <begin position="182"/>
        <end position="214"/>
    </location>
</feature>
<dbReference type="InterPro" id="IPR057989">
    <property type="entry name" value="TPR_RPAP1/MINIYO-like"/>
</dbReference>
<dbReference type="AlphaFoldDB" id="A0A0C9MQS8"/>
<sequence>MSKFTRPTFNVDDDDLERLQKEFFEKETMPSARVYRTNAPPSFDKQPEKKRRSLFAERLASTNDSSSSSSNPVEASMPDLEMPLLEEATPALESTRTVVEDEQEDEYEPVMDPHPEPHVPVSKKMIDLTSLLGQVLGEIKEHDVKQVVAPTLPSVVENKPARGQANGFPKPVHRSEFKKRLEAQRNKTASGSAKTPRPEAPPQVMSEEPVDENDRRIQEMSQQELEDARQEIMSTLSPESIALLMKGLKNKGSSASAAATKEKKKVSFEEPQANAMVMDDDKEDLLQIKKEYFANVPMENEKLAWMDNRFLTPEIRKQEAQRLKELAEENNESQASEAEKVYRRVRFDLRGRIIDQTLDIPRHKGLHHHGDEPDKAGYTLAELFYLVRSQVPSQRSMVLTTLARIITLAKKAAPTEPVWNHVLSVFTGKEHAATIYLRSALDDRNLIVLVSAIKALAALVLDDYQIWETSLIDATEEFNKFLGHIARPTLPPGVTEIKRKGLNDKLTELVDRVRQTSGQPSLKEQQDDAELAERDLVRGLVKMDLLARIRYLLASDSSELIQYDAASVDRLVRIVVRMAEAGQDVCEVIEEEELLEPIVHWGVANTQWPMTEDDDAAVAHTNYPSLAAVRLLTVLAQGSKQIAENIVEKATITLRFLVTSPDTACDSLKRRAYALQLETLKLVRVLASYGFIVPTLEDLQGPLMGWLRSVLGDDANDMNCTIASTAIGLLEVLLYAAADPHKTVPAHAIDWHQPTAYLPAVTAVLRSSRDRHQSLYESALGYLGTWASHIALFPPELETIRQVWKTVIQEDNNFQSGNSVALGYTTSTHHVLRYLQFVAAFTRLNAQHTLYRDMVQDAQCRLRSAQVVHLLKECYAKDMLGRYALYIWLDQCKESEKCWGMSLRLAELESGIRSKHIGISETWLAQELLHLCLSSKQQQQALGDLEPFYLDFDQQHVGISKALFDHDGRPIKTLMYTSQGESESNSLETTAFILSPIDALYHLDKSKVAQKSRADAASIVSSTIELANKLFYTSDINHDVAIITLMKIFLIGDREGRQADMMSEREIFRDDRVSQNMDQWLNYLCRTKTNLAALENAWRRSSEHIRQAQVPFFQFYQGFVAQYAAVSFGHHGFARLLVYLVTQIDIIDYRHLVLSDYRDILATLKVGVNQVPQLTITEKQELDNAGLKLLDSL</sequence>
<evidence type="ECO:0000313" key="9">
    <source>
        <dbReference type="EMBL" id="GAN09774.1"/>
    </source>
</evidence>
<evidence type="ECO:0000256" key="3">
    <source>
        <dbReference type="ARBA" id="ARBA00023163"/>
    </source>
</evidence>
<dbReference type="Pfam" id="PF08621">
    <property type="entry name" value="RPAP1_N"/>
    <property type="match status" value="1"/>
</dbReference>
<feature type="domain" description="RPAP1 N-terminal" evidence="7">
    <location>
        <begin position="212"/>
        <end position="246"/>
    </location>
</feature>
<comment type="similarity">
    <text evidence="2">Belongs to the RPAP1 family.</text>
</comment>
<dbReference type="PANTHER" id="PTHR21483:SF18">
    <property type="entry name" value="RNA POLYMERASE II-ASSOCIATED PROTEIN 1"/>
    <property type="match status" value="1"/>
</dbReference>
<dbReference type="EMBL" id="DF836579">
    <property type="protein sequence ID" value="GAN09774.1"/>
    <property type="molecule type" value="Genomic_DNA"/>
</dbReference>
<proteinExistence type="inferred from homology"/>
<keyword evidence="4" id="KW-0539">Nucleus</keyword>
<dbReference type="Proteomes" id="UP000053815">
    <property type="component" value="Unassembled WGS sequence"/>
</dbReference>
<evidence type="ECO:0000256" key="1">
    <source>
        <dbReference type="ARBA" id="ARBA00004123"/>
    </source>
</evidence>
<feature type="compositionally biased region" description="Acidic residues" evidence="5">
    <location>
        <begin position="100"/>
        <end position="109"/>
    </location>
</feature>
<dbReference type="InterPro" id="IPR013930">
    <property type="entry name" value="RPAP1_N"/>
</dbReference>
<name>A0A0C9MQS8_9FUNG</name>
<gene>
    <name evidence="9" type="ORF">MAM1_0290d09306</name>
</gene>
<dbReference type="SUPFAM" id="SSF48371">
    <property type="entry name" value="ARM repeat"/>
    <property type="match status" value="1"/>
</dbReference>
<comment type="subcellular location">
    <subcellularLocation>
        <location evidence="1">Nucleus</location>
    </subcellularLocation>
</comment>
<dbReference type="PANTHER" id="PTHR21483">
    <property type="entry name" value="RNA POLYMERASE II-ASSOCIATED PROTEIN 1"/>
    <property type="match status" value="1"/>
</dbReference>
<dbReference type="InterPro" id="IPR013929">
    <property type="entry name" value="RPAP1_C"/>
</dbReference>
<organism evidence="9">
    <name type="scientific">Mucor ambiguus</name>
    <dbReference type="NCBI Taxonomy" id="91626"/>
    <lineage>
        <taxon>Eukaryota</taxon>
        <taxon>Fungi</taxon>
        <taxon>Fungi incertae sedis</taxon>
        <taxon>Mucoromycota</taxon>
        <taxon>Mucoromycotina</taxon>
        <taxon>Mucoromycetes</taxon>
        <taxon>Mucorales</taxon>
        <taxon>Mucorineae</taxon>
        <taxon>Mucoraceae</taxon>
        <taxon>Mucor</taxon>
    </lineage>
</organism>
<evidence type="ECO:0000256" key="2">
    <source>
        <dbReference type="ARBA" id="ARBA00009953"/>
    </source>
</evidence>
<evidence type="ECO:0000256" key="5">
    <source>
        <dbReference type="SAM" id="MobiDB-lite"/>
    </source>
</evidence>
<evidence type="ECO:0000313" key="10">
    <source>
        <dbReference type="Proteomes" id="UP000053815"/>
    </source>
</evidence>
<keyword evidence="10" id="KW-1185">Reference proteome</keyword>
<evidence type="ECO:0000259" key="8">
    <source>
        <dbReference type="Pfam" id="PF25766"/>
    </source>
</evidence>
<dbReference type="STRING" id="91626.A0A0C9MQS8"/>
<feature type="domain" description="RPAP1 C-terminal" evidence="6">
    <location>
        <begin position="345"/>
        <end position="407"/>
    </location>
</feature>
<feature type="domain" description="RPAP1/MINIYO-like TPR repeats" evidence="8">
    <location>
        <begin position="1005"/>
        <end position="1172"/>
    </location>
</feature>
<reference evidence="9" key="1">
    <citation type="submission" date="2014-09" db="EMBL/GenBank/DDBJ databases">
        <title>Draft genome sequence of an oleaginous Mucoromycotina fungus Mucor ambiguus NBRC6742.</title>
        <authorList>
            <person name="Takeda I."/>
            <person name="Yamane N."/>
            <person name="Morita T."/>
            <person name="Tamano K."/>
            <person name="Machida M."/>
            <person name="Baker S."/>
            <person name="Koike H."/>
        </authorList>
    </citation>
    <scope>NUCLEOTIDE SEQUENCE</scope>
    <source>
        <strain evidence="9">NBRC 6742</strain>
    </source>
</reference>
<feature type="region of interest" description="Disordered" evidence="5">
    <location>
        <begin position="29"/>
        <end position="121"/>
    </location>
</feature>
<evidence type="ECO:0008006" key="11">
    <source>
        <dbReference type="Google" id="ProtNLM"/>
    </source>
</evidence>
<evidence type="ECO:0000256" key="4">
    <source>
        <dbReference type="ARBA" id="ARBA00023242"/>
    </source>
</evidence>
<dbReference type="Pfam" id="PF08620">
    <property type="entry name" value="RPAP1_C"/>
    <property type="match status" value="1"/>
</dbReference>
<feature type="region of interest" description="Disordered" evidence="5">
    <location>
        <begin position="158"/>
        <end position="177"/>
    </location>
</feature>
<dbReference type="OrthoDB" id="348201at2759"/>
<dbReference type="InterPro" id="IPR039913">
    <property type="entry name" value="RPAP1/Rba50"/>
</dbReference>
<evidence type="ECO:0000259" key="6">
    <source>
        <dbReference type="Pfam" id="PF08620"/>
    </source>
</evidence>
<protein>
    <recommendedName>
        <fullName evidence="11">RNA polymerase II-associated protein 1</fullName>
    </recommendedName>
</protein>